<dbReference type="GO" id="GO:0000724">
    <property type="term" value="P:double-strand break repair via homologous recombination"/>
    <property type="evidence" value="ECO:0007669"/>
    <property type="project" value="TreeGrafter"/>
</dbReference>
<dbReference type="Proteomes" id="UP000035681">
    <property type="component" value="Unplaced"/>
</dbReference>
<dbReference type="GO" id="GO:0005737">
    <property type="term" value="C:cytoplasm"/>
    <property type="evidence" value="ECO:0007669"/>
    <property type="project" value="TreeGrafter"/>
</dbReference>
<dbReference type="WBParaSite" id="TCONS_00004048.p1">
    <property type="protein sequence ID" value="TCONS_00004048.p1"/>
    <property type="gene ID" value="XLOC_000963"/>
</dbReference>
<dbReference type="InterPro" id="IPR001650">
    <property type="entry name" value="Helicase_C-like"/>
</dbReference>
<comment type="similarity">
    <text evidence="1 8">Belongs to the helicase family. RecQ subfamily.</text>
</comment>
<keyword evidence="8" id="KW-0539">Nucleus</keyword>
<comment type="catalytic activity">
    <reaction evidence="6 8">
        <text>Couples ATP hydrolysis with the unwinding of duplex DNA by translocating in the 3'-5' direction.</text>
        <dbReference type="EC" id="5.6.2.4"/>
    </reaction>
</comment>
<feature type="domain" description="Helicase C-terminal" evidence="11">
    <location>
        <begin position="285"/>
        <end position="440"/>
    </location>
</feature>
<evidence type="ECO:0000259" key="11">
    <source>
        <dbReference type="PROSITE" id="PS51194"/>
    </source>
</evidence>
<dbReference type="PROSITE" id="PS51192">
    <property type="entry name" value="HELICASE_ATP_BIND_1"/>
    <property type="match status" value="1"/>
</dbReference>
<reference evidence="13" key="1">
    <citation type="submission" date="2015-08" db="UniProtKB">
        <authorList>
            <consortium name="WormBaseParasite"/>
        </authorList>
    </citation>
    <scope>IDENTIFICATION</scope>
</reference>
<dbReference type="GO" id="GO:0003676">
    <property type="term" value="F:nucleic acid binding"/>
    <property type="evidence" value="ECO:0007669"/>
    <property type="project" value="InterPro"/>
</dbReference>
<dbReference type="PANTHER" id="PTHR13710:SF152">
    <property type="entry name" value="ATP-DEPENDENT DNA HELICASE Q5"/>
    <property type="match status" value="1"/>
</dbReference>
<proteinExistence type="inferred from homology"/>
<dbReference type="GO" id="GO:0043138">
    <property type="term" value="F:3'-5' DNA helicase activity"/>
    <property type="evidence" value="ECO:0007669"/>
    <property type="project" value="UniProtKB-EC"/>
</dbReference>
<keyword evidence="12" id="KW-1185">Reference proteome</keyword>
<evidence type="ECO:0000259" key="10">
    <source>
        <dbReference type="PROSITE" id="PS51192"/>
    </source>
</evidence>
<dbReference type="NCBIfam" id="TIGR00614">
    <property type="entry name" value="recQ_fam"/>
    <property type="match status" value="1"/>
</dbReference>
<dbReference type="WBParaSite" id="SSTP_0000612500.1">
    <property type="protein sequence ID" value="SSTP_0000612500.1"/>
    <property type="gene ID" value="SSTP_0000612500"/>
</dbReference>
<evidence type="ECO:0000313" key="12">
    <source>
        <dbReference type="Proteomes" id="UP000035681"/>
    </source>
</evidence>
<keyword evidence="4 8" id="KW-0347">Helicase</keyword>
<organism evidence="13">
    <name type="scientific">Strongyloides stercoralis</name>
    <name type="common">Threadworm</name>
    <dbReference type="NCBI Taxonomy" id="6248"/>
    <lineage>
        <taxon>Eukaryota</taxon>
        <taxon>Metazoa</taxon>
        <taxon>Ecdysozoa</taxon>
        <taxon>Nematoda</taxon>
        <taxon>Chromadorea</taxon>
        <taxon>Rhabditida</taxon>
        <taxon>Tylenchina</taxon>
        <taxon>Panagrolaimomorpha</taxon>
        <taxon>Strongyloidoidea</taxon>
        <taxon>Strongyloididae</taxon>
        <taxon>Strongyloides</taxon>
    </lineage>
</organism>
<dbReference type="InterPro" id="IPR014001">
    <property type="entry name" value="Helicase_ATP-bd"/>
</dbReference>
<evidence type="ECO:0000256" key="1">
    <source>
        <dbReference type="ARBA" id="ARBA00005446"/>
    </source>
</evidence>
<dbReference type="AlphaFoldDB" id="A0A0K0E9E2"/>
<comment type="catalytic activity">
    <reaction evidence="7 8">
        <text>ATP + H2O = ADP + phosphate + H(+)</text>
        <dbReference type="Rhea" id="RHEA:13065"/>
        <dbReference type="ChEBI" id="CHEBI:15377"/>
        <dbReference type="ChEBI" id="CHEBI:15378"/>
        <dbReference type="ChEBI" id="CHEBI:30616"/>
        <dbReference type="ChEBI" id="CHEBI:43474"/>
        <dbReference type="ChEBI" id="CHEBI:456216"/>
    </reaction>
</comment>
<evidence type="ECO:0000256" key="2">
    <source>
        <dbReference type="ARBA" id="ARBA00022741"/>
    </source>
</evidence>
<keyword evidence="2 8" id="KW-0547">Nucleotide-binding</keyword>
<keyword evidence="3 8" id="KW-0378">Hydrolase</keyword>
<evidence type="ECO:0000256" key="8">
    <source>
        <dbReference type="RuleBase" id="RU364117"/>
    </source>
</evidence>
<dbReference type="InterPro" id="IPR027417">
    <property type="entry name" value="P-loop_NTPase"/>
</dbReference>
<feature type="region of interest" description="Disordered" evidence="9">
    <location>
        <begin position="515"/>
        <end position="543"/>
    </location>
</feature>
<evidence type="ECO:0000256" key="7">
    <source>
        <dbReference type="ARBA" id="ARBA00049360"/>
    </source>
</evidence>
<dbReference type="InterPro" id="IPR032284">
    <property type="entry name" value="RecQ_Zn-bd"/>
</dbReference>
<dbReference type="GO" id="GO:0005634">
    <property type="term" value="C:nucleus"/>
    <property type="evidence" value="ECO:0007669"/>
    <property type="project" value="UniProtKB-SubCell"/>
</dbReference>
<dbReference type="Gene3D" id="3.40.50.300">
    <property type="entry name" value="P-loop containing nucleotide triphosphate hydrolases"/>
    <property type="match status" value="2"/>
</dbReference>
<evidence type="ECO:0000256" key="6">
    <source>
        <dbReference type="ARBA" id="ARBA00034617"/>
    </source>
</evidence>
<accession>A0A0K0E9E2</accession>
<keyword evidence="5 8" id="KW-0067">ATP-binding</keyword>
<dbReference type="InterPro" id="IPR004589">
    <property type="entry name" value="DNA_helicase_ATP-dep_RecQ"/>
</dbReference>
<dbReference type="SUPFAM" id="SSF52540">
    <property type="entry name" value="P-loop containing nucleoside triphosphate hydrolases"/>
    <property type="match status" value="1"/>
</dbReference>
<evidence type="ECO:0000256" key="3">
    <source>
        <dbReference type="ARBA" id="ARBA00022801"/>
    </source>
</evidence>
<dbReference type="CDD" id="cd17920">
    <property type="entry name" value="DEXHc_RecQ"/>
    <property type="match status" value="1"/>
</dbReference>
<dbReference type="SMART" id="SM00490">
    <property type="entry name" value="HELICc"/>
    <property type="match status" value="1"/>
</dbReference>
<dbReference type="GO" id="GO:0005524">
    <property type="term" value="F:ATP binding"/>
    <property type="evidence" value="ECO:0007669"/>
    <property type="project" value="UniProtKB-KW"/>
</dbReference>
<evidence type="ECO:0000313" key="13">
    <source>
        <dbReference type="WBParaSite" id="SSTP_0000612500.1"/>
    </source>
</evidence>
<dbReference type="PROSITE" id="PS51194">
    <property type="entry name" value="HELICASE_CTER"/>
    <property type="match status" value="1"/>
</dbReference>
<dbReference type="EC" id="5.6.2.4" evidence="8"/>
<name>A0A0K0E9E2_STRER</name>
<dbReference type="GO" id="GO:0005694">
    <property type="term" value="C:chromosome"/>
    <property type="evidence" value="ECO:0007669"/>
    <property type="project" value="TreeGrafter"/>
</dbReference>
<evidence type="ECO:0000256" key="9">
    <source>
        <dbReference type="SAM" id="MobiDB-lite"/>
    </source>
</evidence>
<dbReference type="GO" id="GO:0016787">
    <property type="term" value="F:hydrolase activity"/>
    <property type="evidence" value="ECO:0007669"/>
    <property type="project" value="UniProtKB-KW"/>
</dbReference>
<evidence type="ECO:0000256" key="5">
    <source>
        <dbReference type="ARBA" id="ARBA00022840"/>
    </source>
</evidence>
<dbReference type="Pfam" id="PF16124">
    <property type="entry name" value="RecQ_Zn_bind"/>
    <property type="match status" value="1"/>
</dbReference>
<evidence type="ECO:0000256" key="4">
    <source>
        <dbReference type="ARBA" id="ARBA00022806"/>
    </source>
</evidence>
<dbReference type="STRING" id="6248.A0A0K0E9E2"/>
<feature type="domain" description="Helicase ATP-binding" evidence="10">
    <location>
        <begin position="69"/>
        <end position="244"/>
    </location>
</feature>
<dbReference type="Pfam" id="PF00271">
    <property type="entry name" value="Helicase_C"/>
    <property type="match status" value="1"/>
</dbReference>
<comment type="subcellular location">
    <subcellularLocation>
        <location evidence="8">Nucleus</location>
    </subcellularLocation>
</comment>
<protein>
    <recommendedName>
        <fullName evidence="8">ATP-dependent DNA helicase</fullName>
        <ecNumber evidence="8">5.6.2.4</ecNumber>
    </recommendedName>
</protein>
<sequence>MSYYSKNNKKTKNACDFSDDKDDCYEELSTKLRNEEFINLDIPEKAEYLLHNVFKLQNFRTPEQREAIYNAMKRCRDTYICFPTGAGKSLCYQLPALAKNGVTIVFSPLISLMEDQVKYLRSINIKCCTWNSTLDDLERSKITKDLMGEKLPENRIVYVSPESVNNKFFCKIIKKLNMMNRLNFFVVDEAHCISYWGHEFRSDYLKLSIMRTLCWTIPWIILTATANTETEHSIIRSLKCDTTLNGIKIFKTTPWRKNLFYDVFFEEVFEKGITLEKHILEYIKMITRIFKKKEGQNFKNVSGIVYCRTVKNCGKMAEFLTYNGISSAAYHSQLPSDNKKTIQEEWMKNKIHVVCATIAFGMGINKADVKFIIHHFPPDNLASYYQESGRAGRNGEQSFCRLYYSQKIKRKMKIFLNEKLKIIEDDVNSNEIKETRKKVAINDYEKVIEYCESVKCRNQTLCSYFEPSKNIICENQCDACKQRMILMQRLNIFKNNISKVGKNIVPKSTLKRHISESDMSISSDDENYNPKIKRSCSSIDNSQ</sequence>
<dbReference type="Pfam" id="PF00270">
    <property type="entry name" value="DEAD"/>
    <property type="match status" value="1"/>
</dbReference>
<dbReference type="PANTHER" id="PTHR13710">
    <property type="entry name" value="DNA HELICASE RECQ FAMILY MEMBER"/>
    <property type="match status" value="1"/>
</dbReference>
<dbReference type="InterPro" id="IPR011545">
    <property type="entry name" value="DEAD/DEAH_box_helicase_dom"/>
</dbReference>
<dbReference type="SMART" id="SM00487">
    <property type="entry name" value="DEXDc"/>
    <property type="match status" value="1"/>
</dbReference>
<dbReference type="GO" id="GO:0009378">
    <property type="term" value="F:four-way junction helicase activity"/>
    <property type="evidence" value="ECO:0007669"/>
    <property type="project" value="TreeGrafter"/>
</dbReference>